<reference evidence="16 17" key="1">
    <citation type="submission" date="2019-03" db="EMBL/GenBank/DDBJ databases">
        <title>Paracraurococcus aquatilis NE82 genome sequence.</title>
        <authorList>
            <person name="Zhao Y."/>
            <person name="Du Z."/>
        </authorList>
    </citation>
    <scope>NUCLEOTIDE SEQUENCE [LARGE SCALE GENOMIC DNA]</scope>
    <source>
        <strain evidence="16 17">NE82</strain>
    </source>
</reference>
<evidence type="ECO:0000313" key="17">
    <source>
        <dbReference type="Proteomes" id="UP000295023"/>
    </source>
</evidence>
<dbReference type="PROSITE" id="PS51007">
    <property type="entry name" value="CYTC"/>
    <property type="match status" value="2"/>
</dbReference>
<feature type="chain" id="PRO_5020813386" evidence="14">
    <location>
        <begin position="23"/>
        <end position="375"/>
    </location>
</feature>
<dbReference type="InterPro" id="IPR026259">
    <property type="entry name" value="MauG/Cytc_peroxidase"/>
</dbReference>
<dbReference type="SUPFAM" id="SSF46626">
    <property type="entry name" value="Cytochrome c"/>
    <property type="match status" value="2"/>
</dbReference>
<feature type="binding site" description="covalent" evidence="11">
    <location>
        <position position="222"/>
    </location>
    <ligand>
        <name>heme c</name>
        <dbReference type="ChEBI" id="CHEBI:61717"/>
        <label>2</label>
    </ligand>
</feature>
<organism evidence="16 17">
    <name type="scientific">Roseicella aquatilis</name>
    <dbReference type="NCBI Taxonomy" id="2527868"/>
    <lineage>
        <taxon>Bacteria</taxon>
        <taxon>Pseudomonadati</taxon>
        <taxon>Pseudomonadota</taxon>
        <taxon>Alphaproteobacteria</taxon>
        <taxon>Acetobacterales</taxon>
        <taxon>Roseomonadaceae</taxon>
        <taxon>Roseicella</taxon>
    </lineage>
</organism>
<dbReference type="Pfam" id="PF03150">
    <property type="entry name" value="CCP_MauG"/>
    <property type="match status" value="1"/>
</dbReference>
<proteinExistence type="predicted"/>
<dbReference type="FunFam" id="1.10.760.10:FF:000004">
    <property type="entry name" value="Cytochrome c peroxidase"/>
    <property type="match status" value="1"/>
</dbReference>
<feature type="binding site" description="covalent" evidence="11">
    <location>
        <position position="225"/>
    </location>
    <ligand>
        <name>heme c</name>
        <dbReference type="ChEBI" id="CHEBI:61717"/>
        <label>2</label>
    </ligand>
</feature>
<feature type="compositionally biased region" description="Low complexity" evidence="13">
    <location>
        <begin position="348"/>
        <end position="375"/>
    </location>
</feature>
<dbReference type="InterPro" id="IPR004852">
    <property type="entry name" value="Di-haem_cyt_c_peroxidsae"/>
</dbReference>
<evidence type="ECO:0000256" key="11">
    <source>
        <dbReference type="PIRSR" id="PIRSR000294-1"/>
    </source>
</evidence>
<evidence type="ECO:0000256" key="10">
    <source>
        <dbReference type="ARBA" id="ARBA00023004"/>
    </source>
</evidence>
<feature type="binding site" description="covalent" evidence="11">
    <location>
        <position position="76"/>
    </location>
    <ligand>
        <name>heme c</name>
        <dbReference type="ChEBI" id="CHEBI:61717"/>
        <label>1</label>
    </ligand>
</feature>
<keyword evidence="4 11" id="KW-0349">Heme</keyword>
<evidence type="ECO:0000256" key="4">
    <source>
        <dbReference type="ARBA" id="ARBA00022617"/>
    </source>
</evidence>
<dbReference type="RefSeq" id="WP_132293059.1">
    <property type="nucleotide sequence ID" value="NZ_SKBM01000020.1"/>
</dbReference>
<keyword evidence="9" id="KW-0560">Oxidoreductase</keyword>
<dbReference type="GO" id="GO:0042597">
    <property type="term" value="C:periplasmic space"/>
    <property type="evidence" value="ECO:0007669"/>
    <property type="project" value="UniProtKB-SubCell"/>
</dbReference>
<keyword evidence="6 14" id="KW-0732">Signal</keyword>
<feature type="region of interest" description="Disordered" evidence="13">
    <location>
        <begin position="338"/>
        <end position="375"/>
    </location>
</feature>
<dbReference type="PANTHER" id="PTHR30600">
    <property type="entry name" value="CYTOCHROME C PEROXIDASE-RELATED"/>
    <property type="match status" value="1"/>
</dbReference>
<feature type="domain" description="Cytochrome c" evidence="15">
    <location>
        <begin position="208"/>
        <end position="325"/>
    </location>
</feature>
<comment type="cofactor">
    <cofactor evidence="11">
        <name>heme</name>
        <dbReference type="ChEBI" id="CHEBI:30413"/>
    </cofactor>
    <text evidence="11">Binds 2 heme groups.</text>
</comment>
<evidence type="ECO:0000256" key="8">
    <source>
        <dbReference type="ARBA" id="ARBA00022982"/>
    </source>
</evidence>
<dbReference type="PANTHER" id="PTHR30600:SF7">
    <property type="entry name" value="CYTOCHROME C PEROXIDASE-RELATED"/>
    <property type="match status" value="1"/>
</dbReference>
<evidence type="ECO:0000259" key="15">
    <source>
        <dbReference type="PROSITE" id="PS51007"/>
    </source>
</evidence>
<keyword evidence="8" id="KW-0249">Electron transport</keyword>
<evidence type="ECO:0000256" key="14">
    <source>
        <dbReference type="SAM" id="SignalP"/>
    </source>
</evidence>
<dbReference type="InterPro" id="IPR036909">
    <property type="entry name" value="Cyt_c-like_dom_sf"/>
</dbReference>
<evidence type="ECO:0000313" key="16">
    <source>
        <dbReference type="EMBL" id="TCZ57210.1"/>
    </source>
</evidence>
<feature type="binding site" description="axial binding residue" evidence="12">
    <location>
        <position position="226"/>
    </location>
    <ligand>
        <name>heme c</name>
        <dbReference type="ChEBI" id="CHEBI:61717"/>
        <label>2</label>
    </ligand>
    <ligandPart>
        <name>Fe</name>
        <dbReference type="ChEBI" id="CHEBI:18248"/>
    </ligandPart>
</feature>
<keyword evidence="7" id="KW-0574">Periplasm</keyword>
<dbReference type="OrthoDB" id="9805202at2"/>
<evidence type="ECO:0000256" key="7">
    <source>
        <dbReference type="ARBA" id="ARBA00022764"/>
    </source>
</evidence>
<keyword evidence="5 12" id="KW-0479">Metal-binding</keyword>
<dbReference type="Proteomes" id="UP000295023">
    <property type="component" value="Unassembled WGS sequence"/>
</dbReference>
<keyword evidence="10 12" id="KW-0408">Iron</keyword>
<dbReference type="GO" id="GO:0046872">
    <property type="term" value="F:metal ion binding"/>
    <property type="evidence" value="ECO:0007669"/>
    <property type="project" value="UniProtKB-KW"/>
</dbReference>
<comment type="caution">
    <text evidence="16">The sequence shown here is derived from an EMBL/GenBank/DDBJ whole genome shotgun (WGS) entry which is preliminary data.</text>
</comment>
<comment type="PTM">
    <text evidence="11">Binds 2 heme groups per subunit.</text>
</comment>
<dbReference type="GO" id="GO:0009055">
    <property type="term" value="F:electron transfer activity"/>
    <property type="evidence" value="ECO:0007669"/>
    <property type="project" value="InterPro"/>
</dbReference>
<evidence type="ECO:0000256" key="6">
    <source>
        <dbReference type="ARBA" id="ARBA00022729"/>
    </source>
</evidence>
<dbReference type="EMBL" id="SKBM01000020">
    <property type="protein sequence ID" value="TCZ57210.1"/>
    <property type="molecule type" value="Genomic_DNA"/>
</dbReference>
<evidence type="ECO:0000256" key="9">
    <source>
        <dbReference type="ARBA" id="ARBA00023002"/>
    </source>
</evidence>
<evidence type="ECO:0000256" key="3">
    <source>
        <dbReference type="ARBA" id="ARBA00022559"/>
    </source>
</evidence>
<dbReference type="InterPro" id="IPR009056">
    <property type="entry name" value="Cyt_c-like_dom"/>
</dbReference>
<dbReference type="InterPro" id="IPR051395">
    <property type="entry name" value="Cytochrome_c_Peroxidase/MauG"/>
</dbReference>
<dbReference type="AlphaFoldDB" id="A0A4R4DAN0"/>
<feature type="binding site" description="axial binding residue" evidence="12">
    <location>
        <position position="80"/>
    </location>
    <ligand>
        <name>heme c</name>
        <dbReference type="ChEBI" id="CHEBI:61717"/>
        <label>1</label>
    </ligand>
    <ligandPart>
        <name>Fe</name>
        <dbReference type="ChEBI" id="CHEBI:18248"/>
    </ligandPart>
</feature>
<feature type="binding site" description="covalent" evidence="11">
    <location>
        <position position="79"/>
    </location>
    <ligand>
        <name>heme c</name>
        <dbReference type="ChEBI" id="CHEBI:61717"/>
        <label>1</label>
    </ligand>
</feature>
<evidence type="ECO:0000256" key="1">
    <source>
        <dbReference type="ARBA" id="ARBA00004418"/>
    </source>
</evidence>
<dbReference type="GO" id="GO:0020037">
    <property type="term" value="F:heme binding"/>
    <property type="evidence" value="ECO:0007669"/>
    <property type="project" value="InterPro"/>
</dbReference>
<comment type="subcellular location">
    <subcellularLocation>
        <location evidence="1">Periplasm</location>
    </subcellularLocation>
</comment>
<evidence type="ECO:0000256" key="13">
    <source>
        <dbReference type="SAM" id="MobiDB-lite"/>
    </source>
</evidence>
<gene>
    <name evidence="16" type="ORF">EXY23_18915</name>
</gene>
<dbReference type="Pfam" id="PF00034">
    <property type="entry name" value="Cytochrom_C"/>
    <property type="match status" value="1"/>
</dbReference>
<feature type="binding site" description="axial binding residue" evidence="12">
    <location>
        <position position="96"/>
    </location>
    <ligand>
        <name>heme c</name>
        <dbReference type="ChEBI" id="CHEBI:61717"/>
        <label>1</label>
    </ligand>
    <ligandPart>
        <name>Fe</name>
        <dbReference type="ChEBI" id="CHEBI:18248"/>
    </ligandPart>
</feature>
<protein>
    <submittedName>
        <fullName evidence="16">Cytochrome-c peroxidase</fullName>
    </submittedName>
</protein>
<dbReference type="GO" id="GO:0004130">
    <property type="term" value="F:cytochrome-c peroxidase activity"/>
    <property type="evidence" value="ECO:0007669"/>
    <property type="project" value="TreeGrafter"/>
</dbReference>
<sequence>MRRLLLSGIAGIALLLGASARAAEDDDLQKAAAQAFKPIPAMVPSVQGNPVTREKIDLGRMLFFDPRISASGILSCNSCHNLAMGGGDNVETSIGHGWQRGGRNSPTVLNSVFNAAQFWDGRAADLRSQATGPIQASVEMAATPAHVMSVLGSIPEYQQRFATAFPGEQAPLSFDNLAKAIEAFEATLITPHSRFDQYLEGNKAILTAQEKQGLKLFMETGCVACHNGINLGGQDYFPFGVVEKPGADILPPGDRGRFQVTRTASDEYVFRAVPLRNVALTAPYFHTGKVWDLEQAVSIMGVSQLGKELNKEEVAAITAFLRTLTGEQPRVELPVLPASTATTPHPEPLAGLPVAAPKPAPAAATATPAAPRQKR</sequence>
<evidence type="ECO:0000256" key="12">
    <source>
        <dbReference type="PIRSR" id="PIRSR000294-2"/>
    </source>
</evidence>
<evidence type="ECO:0000256" key="5">
    <source>
        <dbReference type="ARBA" id="ARBA00022723"/>
    </source>
</evidence>
<keyword evidence="3 16" id="KW-0575">Peroxidase</keyword>
<name>A0A4R4DAN0_9PROT</name>
<feature type="domain" description="Cytochrome c" evidence="15">
    <location>
        <begin position="54"/>
        <end position="185"/>
    </location>
</feature>
<feature type="binding site" description="axial binding residue" evidence="12">
    <location>
        <position position="300"/>
    </location>
    <ligand>
        <name>heme c</name>
        <dbReference type="ChEBI" id="CHEBI:61717"/>
        <label>2</label>
    </ligand>
    <ligandPart>
        <name>Fe</name>
        <dbReference type="ChEBI" id="CHEBI:18248"/>
    </ligandPart>
</feature>
<accession>A0A4R4DAN0</accession>
<evidence type="ECO:0000256" key="2">
    <source>
        <dbReference type="ARBA" id="ARBA00022448"/>
    </source>
</evidence>
<keyword evidence="17" id="KW-1185">Reference proteome</keyword>
<keyword evidence="2" id="KW-0813">Transport</keyword>
<feature type="signal peptide" evidence="14">
    <location>
        <begin position="1"/>
        <end position="22"/>
    </location>
</feature>
<dbReference type="Gene3D" id="1.10.760.10">
    <property type="entry name" value="Cytochrome c-like domain"/>
    <property type="match status" value="2"/>
</dbReference>
<dbReference type="PIRSF" id="PIRSF000294">
    <property type="entry name" value="Cytochrome-c_peroxidase"/>
    <property type="match status" value="1"/>
</dbReference>